<evidence type="ECO:0000313" key="1">
    <source>
        <dbReference type="EMBL" id="VDN59797.1"/>
    </source>
</evidence>
<dbReference type="STRING" id="318479.A0A0N4UHB9"/>
<sequence>MKSIFMDSQLRKDLKFNSEMNRLMELLFYFIAHRNADLRLICEQTLDCILHFMIVEFNSSRAILILMSEIKRNGRARSLVAAIVRFADIIRYVKGNRIRAISIHFISALLSIIKRPEEMVQSVLERCIPTIFQFFSRESNVQVSDDARQLLQLALVNLELCGTANRAAVMIIWQLSVWFCDIRKMALQNFCKTLASAHDHDGRNILVGTLNSLRYLWPQFALSSDKDECKKYQCIIYNVLRCLYSRHNDVIIASLELFERIVSTSFPNVMNSQFFPQYFAATFLETEEYNAKISVSPQLRLQEVPSNISSVRTSPTDSLFGDSSNLKDLNDSFVEIYSDIESRNSEMANELNTEDEIIDPLRHDIDSTEIVSSDVKQNFLELSFSTSSPQSFVTSIPYSLTAEFSSNAVYEYASVLIARRFLLANQCFQLITDQDVRVSHKILAMACMSHLALYLPEFLEIPLNLRGGLGVQQLKDIQLFLTHEDDQLKAATITVIVNAAQSAFRYLGHRFIGL</sequence>
<dbReference type="OrthoDB" id="44867at2759"/>
<reference evidence="4" key="1">
    <citation type="submission" date="2017-02" db="UniProtKB">
        <authorList>
            <consortium name="WormBaseParasite"/>
        </authorList>
    </citation>
    <scope>IDENTIFICATION</scope>
</reference>
<accession>A0A0N4UHB9</accession>
<dbReference type="Proteomes" id="UP000038040">
    <property type="component" value="Unplaced"/>
</dbReference>
<organism evidence="2 4">
    <name type="scientific">Dracunculus medinensis</name>
    <name type="common">Guinea worm</name>
    <dbReference type="NCBI Taxonomy" id="318479"/>
    <lineage>
        <taxon>Eukaryota</taxon>
        <taxon>Metazoa</taxon>
        <taxon>Ecdysozoa</taxon>
        <taxon>Nematoda</taxon>
        <taxon>Chromadorea</taxon>
        <taxon>Rhabditida</taxon>
        <taxon>Spirurina</taxon>
        <taxon>Dracunculoidea</taxon>
        <taxon>Dracunculidae</taxon>
        <taxon>Dracunculus</taxon>
    </lineage>
</organism>
<name>A0A0N4UHB9_DRAME</name>
<dbReference type="Proteomes" id="UP000274756">
    <property type="component" value="Unassembled WGS sequence"/>
</dbReference>
<dbReference type="AlphaFoldDB" id="A0A0N4UHB9"/>
<dbReference type="PANTHER" id="PTHR10170:SF10">
    <property type="entry name" value="HUNTINGTIN"/>
    <property type="match status" value="1"/>
</dbReference>
<dbReference type="InterPro" id="IPR016024">
    <property type="entry name" value="ARM-type_fold"/>
</dbReference>
<dbReference type="EMBL" id="UYYG01001190">
    <property type="protein sequence ID" value="VDN59797.1"/>
    <property type="molecule type" value="Genomic_DNA"/>
</dbReference>
<evidence type="ECO:0000313" key="2">
    <source>
        <dbReference type="Proteomes" id="UP000038040"/>
    </source>
</evidence>
<proteinExistence type="predicted"/>
<reference evidence="1 3" key="2">
    <citation type="submission" date="2018-11" db="EMBL/GenBank/DDBJ databases">
        <authorList>
            <consortium name="Pathogen Informatics"/>
        </authorList>
    </citation>
    <scope>NUCLEOTIDE SEQUENCE [LARGE SCALE GENOMIC DNA]</scope>
</reference>
<dbReference type="InterPro" id="IPR048411">
    <property type="entry name" value="Htt_N_HEAT_rpt-1"/>
</dbReference>
<gene>
    <name evidence="1" type="ORF">DME_LOCUS9770</name>
</gene>
<dbReference type="SUPFAM" id="SSF48371">
    <property type="entry name" value="ARM repeat"/>
    <property type="match status" value="1"/>
</dbReference>
<protein>
    <submittedName>
        <fullName evidence="4">Huntingtin</fullName>
    </submittedName>
</protein>
<dbReference type="WBParaSite" id="DME_0000693801-mRNA-1">
    <property type="protein sequence ID" value="DME_0000693801-mRNA-1"/>
    <property type="gene ID" value="DME_0000693801"/>
</dbReference>
<keyword evidence="3" id="KW-1185">Reference proteome</keyword>
<dbReference type="InterPro" id="IPR028426">
    <property type="entry name" value="Huntingtin_fam"/>
</dbReference>
<dbReference type="Pfam" id="PF20926">
    <property type="entry name" value="Htt_N-HEAT_1"/>
    <property type="match status" value="1"/>
</dbReference>
<dbReference type="PANTHER" id="PTHR10170">
    <property type="entry name" value="HUNTINGTON DISEASE PROTEIN"/>
    <property type="match status" value="1"/>
</dbReference>
<evidence type="ECO:0000313" key="4">
    <source>
        <dbReference type="WBParaSite" id="DME_0000693801-mRNA-1"/>
    </source>
</evidence>
<evidence type="ECO:0000313" key="3">
    <source>
        <dbReference type="Proteomes" id="UP000274756"/>
    </source>
</evidence>
<dbReference type="GO" id="GO:0005737">
    <property type="term" value="C:cytoplasm"/>
    <property type="evidence" value="ECO:0007669"/>
    <property type="project" value="TreeGrafter"/>
</dbReference>